<keyword evidence="4" id="KW-0813">Transport</keyword>
<dbReference type="InterPro" id="IPR023213">
    <property type="entry name" value="CAT-like_dom_sf"/>
</dbReference>
<evidence type="ECO:0000256" key="18">
    <source>
        <dbReference type="PIRSR" id="PIRSR600542-1"/>
    </source>
</evidence>
<dbReference type="Gene3D" id="3.30.559.70">
    <property type="entry name" value="Choline/Carnitine o-acyltransferase, domain 2"/>
    <property type="match status" value="1"/>
</dbReference>
<keyword evidence="11" id="KW-0472">Membrane</keyword>
<accession>A0A4U0VAC1</accession>
<evidence type="ECO:0000313" key="21">
    <source>
        <dbReference type="EMBL" id="TKA45861.1"/>
    </source>
</evidence>
<evidence type="ECO:0000256" key="16">
    <source>
        <dbReference type="ARBA" id="ARBA00066910"/>
    </source>
</evidence>
<evidence type="ECO:0000256" key="11">
    <source>
        <dbReference type="ARBA" id="ARBA00023136"/>
    </source>
</evidence>
<evidence type="ECO:0000256" key="14">
    <source>
        <dbReference type="ARBA" id="ARBA00052702"/>
    </source>
</evidence>
<dbReference type="PROSITE" id="PS00440">
    <property type="entry name" value="ACYLTRANSF_C_2"/>
    <property type="match status" value="1"/>
</dbReference>
<comment type="similarity">
    <text evidence="3 19">Belongs to the carnitine/choline acetyltransferase family.</text>
</comment>
<dbReference type="EC" id="2.3.1.7" evidence="16"/>
<dbReference type="STRING" id="329885.A0A4U0VAC1"/>
<evidence type="ECO:0000256" key="13">
    <source>
        <dbReference type="ARBA" id="ARBA00023315"/>
    </source>
</evidence>
<dbReference type="GO" id="GO:0009437">
    <property type="term" value="P:carnitine metabolic process"/>
    <property type="evidence" value="ECO:0007669"/>
    <property type="project" value="TreeGrafter"/>
</dbReference>
<evidence type="ECO:0000256" key="3">
    <source>
        <dbReference type="ARBA" id="ARBA00005232"/>
    </source>
</evidence>
<evidence type="ECO:0000256" key="5">
    <source>
        <dbReference type="ARBA" id="ARBA00022679"/>
    </source>
</evidence>
<keyword evidence="12" id="KW-0576">Peroxisome</keyword>
<keyword evidence="6" id="KW-0999">Mitochondrion inner membrane</keyword>
<name>A0A4U0VAC1_9PEZI</name>
<dbReference type="InterPro" id="IPR000542">
    <property type="entry name" value="Carn_acyl_trans"/>
</dbReference>
<dbReference type="GO" id="GO:0005777">
    <property type="term" value="C:peroxisome"/>
    <property type="evidence" value="ECO:0007669"/>
    <property type="project" value="UniProtKB-SubCell"/>
</dbReference>
<comment type="subcellular location">
    <subcellularLocation>
        <location evidence="2">Mitochondrion inner membrane</location>
        <topology evidence="2">Peripheral membrane protein</topology>
        <orientation evidence="2">Matrix side</orientation>
    </subcellularLocation>
    <subcellularLocation>
        <location evidence="1">Peroxisome</location>
    </subcellularLocation>
</comment>
<dbReference type="InterPro" id="IPR039551">
    <property type="entry name" value="Cho/carn_acyl_trans"/>
</dbReference>
<evidence type="ECO:0000256" key="12">
    <source>
        <dbReference type="ARBA" id="ARBA00023140"/>
    </source>
</evidence>
<keyword evidence="13 19" id="KW-0012">Acyltransferase</keyword>
<dbReference type="PROSITE" id="PS00439">
    <property type="entry name" value="ACYLTRANSF_C_1"/>
    <property type="match status" value="1"/>
</dbReference>
<dbReference type="Gene3D" id="3.30.559.10">
    <property type="entry name" value="Chloramphenicol acetyltransferase-like domain"/>
    <property type="match status" value="1"/>
</dbReference>
<keyword evidence="9" id="KW-0443">Lipid metabolism</keyword>
<dbReference type="InterPro" id="IPR042231">
    <property type="entry name" value="Cho/carn_acyl_trans_2"/>
</dbReference>
<reference evidence="21 22" key="1">
    <citation type="submission" date="2017-03" db="EMBL/GenBank/DDBJ databases">
        <title>Genomes of endolithic fungi from Antarctica.</title>
        <authorList>
            <person name="Coleine C."/>
            <person name="Masonjones S."/>
            <person name="Stajich J.E."/>
        </authorList>
    </citation>
    <scope>NUCLEOTIDE SEQUENCE [LARGE SCALE GENOMIC DNA]</scope>
    <source>
        <strain evidence="21 22">CCFEE 5311</strain>
    </source>
</reference>
<dbReference type="SUPFAM" id="SSF52777">
    <property type="entry name" value="CoA-dependent acyltransferases"/>
    <property type="match status" value="2"/>
</dbReference>
<evidence type="ECO:0000256" key="8">
    <source>
        <dbReference type="ARBA" id="ARBA00022946"/>
    </source>
</evidence>
<evidence type="ECO:0000256" key="7">
    <source>
        <dbReference type="ARBA" id="ARBA00022832"/>
    </source>
</evidence>
<gene>
    <name evidence="21" type="ORF">B0A54_03546</name>
</gene>
<comment type="catalytic activity">
    <reaction evidence="14">
        <text>(R)-carnitine + acetyl-CoA = O-acetyl-(R)-carnitine + CoA</text>
        <dbReference type="Rhea" id="RHEA:21136"/>
        <dbReference type="ChEBI" id="CHEBI:16347"/>
        <dbReference type="ChEBI" id="CHEBI:57287"/>
        <dbReference type="ChEBI" id="CHEBI:57288"/>
        <dbReference type="ChEBI" id="CHEBI:57589"/>
        <dbReference type="EC" id="2.3.1.7"/>
    </reaction>
</comment>
<comment type="function">
    <text evidence="15">Carnitine acetylase is specific for short chain fatty acids. Carnitine acetylase seems to affect the flux through the pyruvate dehydrogenase complex. It may be involved as well in the transport of acetyl-CoA into mitochondria.</text>
</comment>
<evidence type="ECO:0000256" key="19">
    <source>
        <dbReference type="RuleBase" id="RU003801"/>
    </source>
</evidence>
<evidence type="ECO:0000256" key="2">
    <source>
        <dbReference type="ARBA" id="ARBA00004443"/>
    </source>
</evidence>
<dbReference type="Pfam" id="PF00755">
    <property type="entry name" value="Carn_acyltransf"/>
    <property type="match status" value="1"/>
</dbReference>
<dbReference type="OrthoDB" id="240216at2759"/>
<evidence type="ECO:0000256" key="1">
    <source>
        <dbReference type="ARBA" id="ARBA00004275"/>
    </source>
</evidence>
<keyword evidence="5 19" id="KW-0808">Transferase</keyword>
<dbReference type="AlphaFoldDB" id="A0A4U0VAC1"/>
<organism evidence="21 22">
    <name type="scientific">Friedmanniomyces endolithicus</name>
    <dbReference type="NCBI Taxonomy" id="329885"/>
    <lineage>
        <taxon>Eukaryota</taxon>
        <taxon>Fungi</taxon>
        <taxon>Dikarya</taxon>
        <taxon>Ascomycota</taxon>
        <taxon>Pezizomycotina</taxon>
        <taxon>Dothideomycetes</taxon>
        <taxon>Dothideomycetidae</taxon>
        <taxon>Mycosphaerellales</taxon>
        <taxon>Teratosphaeriaceae</taxon>
        <taxon>Friedmanniomyces</taxon>
    </lineage>
</organism>
<evidence type="ECO:0000256" key="6">
    <source>
        <dbReference type="ARBA" id="ARBA00022792"/>
    </source>
</evidence>
<dbReference type="Proteomes" id="UP000310066">
    <property type="component" value="Unassembled WGS sequence"/>
</dbReference>
<evidence type="ECO:0000256" key="9">
    <source>
        <dbReference type="ARBA" id="ARBA00023098"/>
    </source>
</evidence>
<evidence type="ECO:0000256" key="15">
    <source>
        <dbReference type="ARBA" id="ARBA00053195"/>
    </source>
</evidence>
<keyword evidence="10" id="KW-0496">Mitochondrion</keyword>
<feature type="active site" description="Proton acceptor" evidence="18">
    <location>
        <position position="325"/>
    </location>
</feature>
<dbReference type="GO" id="GO:0006631">
    <property type="term" value="P:fatty acid metabolic process"/>
    <property type="evidence" value="ECO:0007669"/>
    <property type="project" value="UniProtKB-KW"/>
</dbReference>
<proteinExistence type="inferred from homology"/>
<evidence type="ECO:0000259" key="20">
    <source>
        <dbReference type="Pfam" id="PF00755"/>
    </source>
</evidence>
<evidence type="ECO:0000256" key="10">
    <source>
        <dbReference type="ARBA" id="ARBA00023128"/>
    </source>
</evidence>
<dbReference type="GO" id="GO:0004092">
    <property type="term" value="F:carnitine O-acetyltransferase activity"/>
    <property type="evidence" value="ECO:0007669"/>
    <property type="project" value="UniProtKB-EC"/>
</dbReference>
<evidence type="ECO:0000256" key="4">
    <source>
        <dbReference type="ARBA" id="ARBA00022448"/>
    </source>
</evidence>
<dbReference type="PANTHER" id="PTHR22589:SF103">
    <property type="entry name" value="CARNITINE O-ACETYL-TRANSFERASE, ISOFORM A-RELATED"/>
    <property type="match status" value="1"/>
</dbReference>
<protein>
    <recommendedName>
        <fullName evidence="17">Carnitine O-acetyltransferase, mitochondrial</fullName>
        <ecNumber evidence="16">2.3.1.7</ecNumber>
    </recommendedName>
</protein>
<dbReference type="GO" id="GO:0005743">
    <property type="term" value="C:mitochondrial inner membrane"/>
    <property type="evidence" value="ECO:0007669"/>
    <property type="project" value="UniProtKB-SubCell"/>
</dbReference>
<dbReference type="EMBL" id="NAJP01000010">
    <property type="protein sequence ID" value="TKA45861.1"/>
    <property type="molecule type" value="Genomic_DNA"/>
</dbReference>
<evidence type="ECO:0000256" key="17">
    <source>
        <dbReference type="ARBA" id="ARBA00073438"/>
    </source>
</evidence>
<feature type="domain" description="Choline/carnitine acyltransferase" evidence="20">
    <location>
        <begin position="34"/>
        <end position="578"/>
    </location>
</feature>
<comment type="caution">
    <text evidence="21">The sequence shown here is derived from an EMBL/GenBank/DDBJ whole genome shotgun (WGS) entry which is preliminary data.</text>
</comment>
<dbReference type="PANTHER" id="PTHR22589">
    <property type="entry name" value="CARNITINE O-ACYLTRANSFERASE"/>
    <property type="match status" value="1"/>
</dbReference>
<dbReference type="FunFam" id="3.30.559.70:FF:000007">
    <property type="entry name" value="Carnitine O-acetyltransferase, mitochondrial"/>
    <property type="match status" value="1"/>
</dbReference>
<keyword evidence="8" id="KW-0809">Transit peptide</keyword>
<evidence type="ECO:0000313" key="22">
    <source>
        <dbReference type="Proteomes" id="UP000310066"/>
    </source>
</evidence>
<sequence length="608" mass="69599">MAPQKRKQSSLPAGYKEDSAKGAMLRYEDSLPRLPVPTLEETAKRYLKSIHPLLSPSEYEQSKKAVDSFVSPNGVGQTLQKRLLERREKPEVKSWLSEWWNHAAYLDYRDPVCPYVSYFYSHRDDRKRRDPVKRAAAISTAVLEFQKQVDEGSLEPEYMKKLPMAMSSYYWMFNACRIPAKPADHPIKYPHAENQHILVIRKNMFFKVPSHHNGKQLSTKELEQQFQRVYEMAEKSPAVGVMTSENRDNWADMRARLLKTSPANKATLQTIEAASFVVCLDDAKPVTLHERAHAYWHGDGCNRWFDKPLQFIINENGTSGFNGEHSMMDGTPTHRLNDTVMAWIFNDKLDFDNPALRSDIPDPQPLKFHLGGENYADIAMATTHHVGLMSQHELRVEAYQGYGKGLIKKFKCSPDAYVQLLIQLAYHKFYGKSRPTYESAATRKFQEGRTETCRTVSDESVAFCDAMAHPLSTDHECQELFRKALGAHVQYITDASDGKGVDRHLFGLKKLLQEGEELPELFKDPAYTYSSTWFVSSSQLSSEYFNGYGWSQVIDEGWGMAYMINENSLQFNIVSKNLGCERMAFYVNEAAGHIRDIMMPTLETKAKL</sequence>
<keyword evidence="7" id="KW-0276">Fatty acid metabolism</keyword>